<dbReference type="RefSeq" id="WP_136340579.1">
    <property type="nucleotide sequence ID" value="NZ_SSMD01000011.1"/>
</dbReference>
<dbReference type="PANTHER" id="PTHR11645:SF13">
    <property type="entry name" value="PYRROLINE-5-CARBOXYLATE REDUCTASE CATALYTIC N-TERMINAL DOMAIN-CONTAINING PROTEIN"/>
    <property type="match status" value="1"/>
</dbReference>
<dbReference type="PANTHER" id="PTHR11645">
    <property type="entry name" value="PYRROLINE-5-CARBOXYLATE REDUCTASE"/>
    <property type="match status" value="1"/>
</dbReference>
<accession>A0A4S3M7Q9</accession>
<comment type="similarity">
    <text evidence="1">Belongs to the pyrroline-5-carboxylate reductase family.</text>
</comment>
<keyword evidence="4" id="KW-1185">Reference proteome</keyword>
<reference evidence="3 4" key="1">
    <citation type="submission" date="2019-04" db="EMBL/GenBank/DDBJ databases">
        <title>Draft genome sequence of Youngimonas vesicularis.</title>
        <authorList>
            <person name="Hameed A."/>
        </authorList>
    </citation>
    <scope>NUCLEOTIDE SEQUENCE [LARGE SCALE GENOMIC DNA]</scope>
    <source>
        <strain evidence="3 4">CC-AMW-E</strain>
    </source>
</reference>
<dbReference type="GO" id="GO:0055129">
    <property type="term" value="P:L-proline biosynthetic process"/>
    <property type="evidence" value="ECO:0007669"/>
    <property type="project" value="TreeGrafter"/>
</dbReference>
<dbReference type="InterPro" id="IPR028939">
    <property type="entry name" value="P5C_Rdtase_cat_N"/>
</dbReference>
<dbReference type="InterPro" id="IPR036291">
    <property type="entry name" value="NAD(P)-bd_dom_sf"/>
</dbReference>
<evidence type="ECO:0000259" key="2">
    <source>
        <dbReference type="Pfam" id="PF03807"/>
    </source>
</evidence>
<feature type="domain" description="Pyrroline-5-carboxylate reductase catalytic N-terminal" evidence="2">
    <location>
        <begin position="2"/>
        <end position="91"/>
    </location>
</feature>
<dbReference type="Pfam" id="PF03807">
    <property type="entry name" value="F420_oxidored"/>
    <property type="match status" value="1"/>
</dbReference>
<organism evidence="3 4">
    <name type="scientific">Thalassobius vesicularis</name>
    <dbReference type="NCBI Taxonomy" id="1294297"/>
    <lineage>
        <taxon>Bacteria</taxon>
        <taxon>Pseudomonadati</taxon>
        <taxon>Pseudomonadota</taxon>
        <taxon>Alphaproteobacteria</taxon>
        <taxon>Rhodobacterales</taxon>
        <taxon>Roseobacteraceae</taxon>
        <taxon>Thalassovita</taxon>
    </lineage>
</organism>
<sequence length="243" mass="25315">MKIGIIGTGTITSAVVHGIAQDGHQITVSERSADKARALADLYPNVQIADNQGVLDQNDIVITGLMAEVGRAILPGLRFRADHQVISVMAGVSLEEVATLVAPARGAAVMMPFPGIAQGGSPLMMQGDADLVGNLFGARNSLFVLETAEELDAYICAQAVLSPVARMVEDAALWLGQRVSDPAQGEAFLRALVASSLRDTAASTLIAALNTEGGYNQRLRQHMDAAGTGAALTEGLNKLERGA</sequence>
<dbReference type="Gene3D" id="3.40.50.720">
    <property type="entry name" value="NAD(P)-binding Rossmann-like Domain"/>
    <property type="match status" value="1"/>
</dbReference>
<evidence type="ECO:0000313" key="4">
    <source>
        <dbReference type="Proteomes" id="UP000306113"/>
    </source>
</evidence>
<evidence type="ECO:0000313" key="3">
    <source>
        <dbReference type="EMBL" id="THD71623.1"/>
    </source>
</evidence>
<dbReference type="AlphaFoldDB" id="A0A4S3M7Q9"/>
<dbReference type="SUPFAM" id="SSF51735">
    <property type="entry name" value="NAD(P)-binding Rossmann-fold domains"/>
    <property type="match status" value="1"/>
</dbReference>
<dbReference type="Proteomes" id="UP000306113">
    <property type="component" value="Unassembled WGS sequence"/>
</dbReference>
<dbReference type="GO" id="GO:0004735">
    <property type="term" value="F:pyrroline-5-carboxylate reductase activity"/>
    <property type="evidence" value="ECO:0007669"/>
    <property type="project" value="TreeGrafter"/>
</dbReference>
<protein>
    <submittedName>
        <fullName evidence="3">Pyrroline-5-carboxylate reductase</fullName>
    </submittedName>
</protein>
<dbReference type="OrthoDB" id="9805754at2"/>
<name>A0A4S3M7Q9_9RHOB</name>
<evidence type="ECO:0000256" key="1">
    <source>
        <dbReference type="ARBA" id="ARBA00005525"/>
    </source>
</evidence>
<dbReference type="EMBL" id="SSMD01000011">
    <property type="protein sequence ID" value="THD71623.1"/>
    <property type="molecule type" value="Genomic_DNA"/>
</dbReference>
<comment type="caution">
    <text evidence="3">The sequence shown here is derived from an EMBL/GenBank/DDBJ whole genome shotgun (WGS) entry which is preliminary data.</text>
</comment>
<proteinExistence type="inferred from homology"/>
<gene>
    <name evidence="3" type="ORF">E7681_17615</name>
</gene>